<feature type="compositionally biased region" description="Basic and acidic residues" evidence="1">
    <location>
        <begin position="540"/>
        <end position="563"/>
    </location>
</feature>
<gene>
    <name evidence="2" type="ORF">NSK_004057</name>
</gene>
<accession>A0A4D9CYY0</accession>
<dbReference type="Proteomes" id="UP000355283">
    <property type="component" value="Unassembled WGS sequence"/>
</dbReference>
<evidence type="ECO:0000313" key="2">
    <source>
        <dbReference type="EMBL" id="TFJ84592.1"/>
    </source>
</evidence>
<protein>
    <submittedName>
        <fullName evidence="2">Uncharacterized protein</fullName>
    </submittedName>
</protein>
<evidence type="ECO:0000313" key="3">
    <source>
        <dbReference type="Proteomes" id="UP000355283"/>
    </source>
</evidence>
<sequence>MEGQGGGDAGGAGGAVGGGGDGEGGGGGEEGTSALASRPQGAEQGNPHPALSTQAGAEMLFPGKEGRDYEVASPEEQMVVDGLVSLSAADTSEKEVDRLLGLHSSPSSPIVPTPFTPRTMPPPLAPALSPFQSTAAAEAAAAAVATPVTPFPSPLPRDEGRSGTSPVHGFSFAPRREEEAGRRAGSAGEDSAGRLPTTPLWRLVGPPASPQAPGGPIILSYPALQVLRRRFQEITAKTNVQDGLILEQAEQLTALEEVLARERKIRGLRKVYHLMGREGEGRRRRKLPRGGNRNRQGGGGEEGGEGEEGEEEEEDEKEAMREEIDRLEGMVRDLTAYNEATEGQLRAAARAGGRRGGGGTLSTRWFGLASRNEVREALREEGHGLLRKDTLNEACRVVEMALEDERIDPLERDPDTGEVVAVNRKLRRLQEIGLEYGKGVVELIVAKKREMARFGRGGGGGGRSRGWCCGRKGGGRSTLWRGWRGSWACGRKMRTRGEEGNGKRKRGEGGERPTGPVSLPPSLPSAGTSEAAHPPPAPLTHDERGPRDPDDPQAGREREKDPRTGGATRALGEAGEASFSPRPFPAGAPGVTPAPSPETPPSAVNTTSLAHPMPLRSRAAPSSHFSISSSPTTSLPSSPPPPTATSQFLPASATAPIDMKRNSSVSSATSNGSREEAGEGGREGKERAPRVLVGAVRRNLTSWLRCQGQSGRSLDALCSGVNRLLLCLQQEAGREEVKEGGRALELREVQALVDHCTKDGGLDTSLWGGEGHAPGEGGEEGGLQVAWNVLVGYLASVEEL</sequence>
<feature type="region of interest" description="Disordered" evidence="1">
    <location>
        <begin position="279"/>
        <end position="321"/>
    </location>
</feature>
<reference evidence="2 3" key="1">
    <citation type="submission" date="2019-01" db="EMBL/GenBank/DDBJ databases">
        <title>Nuclear Genome Assembly of the Microalgal Biofuel strain Nannochloropsis salina CCMP1776.</title>
        <authorList>
            <person name="Hovde B."/>
        </authorList>
    </citation>
    <scope>NUCLEOTIDE SEQUENCE [LARGE SCALE GENOMIC DNA]</scope>
    <source>
        <strain evidence="2 3">CCMP1776</strain>
    </source>
</reference>
<feature type="region of interest" description="Disordered" evidence="1">
    <location>
        <begin position="1"/>
        <end position="55"/>
    </location>
</feature>
<organism evidence="2 3">
    <name type="scientific">Nannochloropsis salina CCMP1776</name>
    <dbReference type="NCBI Taxonomy" id="1027361"/>
    <lineage>
        <taxon>Eukaryota</taxon>
        <taxon>Sar</taxon>
        <taxon>Stramenopiles</taxon>
        <taxon>Ochrophyta</taxon>
        <taxon>Eustigmatophyceae</taxon>
        <taxon>Eustigmatales</taxon>
        <taxon>Monodopsidaceae</taxon>
        <taxon>Microchloropsis</taxon>
        <taxon>Microchloropsis salina</taxon>
    </lineage>
</organism>
<feature type="compositionally biased region" description="Pro residues" evidence="1">
    <location>
        <begin position="582"/>
        <end position="600"/>
    </location>
</feature>
<dbReference type="AlphaFoldDB" id="A0A4D9CYY0"/>
<dbReference type="OrthoDB" id="10564872at2759"/>
<feature type="compositionally biased region" description="Low complexity" evidence="1">
    <location>
        <begin position="183"/>
        <end position="194"/>
    </location>
</feature>
<feature type="compositionally biased region" description="Low complexity" evidence="1">
    <location>
        <begin position="663"/>
        <end position="672"/>
    </location>
</feature>
<feature type="region of interest" description="Disordered" evidence="1">
    <location>
        <begin position="493"/>
        <end position="689"/>
    </location>
</feature>
<feature type="compositionally biased region" description="Basic and acidic residues" evidence="1">
    <location>
        <begin position="673"/>
        <end position="689"/>
    </location>
</feature>
<comment type="caution">
    <text evidence="2">The sequence shown here is derived from an EMBL/GenBank/DDBJ whole genome shotgun (WGS) entry which is preliminary data.</text>
</comment>
<feature type="compositionally biased region" description="Low complexity" evidence="1">
    <location>
        <begin position="617"/>
        <end position="636"/>
    </location>
</feature>
<feature type="compositionally biased region" description="Basic and acidic residues" evidence="1">
    <location>
        <begin position="495"/>
        <end position="511"/>
    </location>
</feature>
<name>A0A4D9CYY0_9STRA</name>
<feature type="compositionally biased region" description="Acidic residues" evidence="1">
    <location>
        <begin position="302"/>
        <end position="317"/>
    </location>
</feature>
<proteinExistence type="predicted"/>
<dbReference type="EMBL" id="SDOX01000018">
    <property type="protein sequence ID" value="TFJ84592.1"/>
    <property type="molecule type" value="Genomic_DNA"/>
</dbReference>
<evidence type="ECO:0000256" key="1">
    <source>
        <dbReference type="SAM" id="MobiDB-lite"/>
    </source>
</evidence>
<keyword evidence="3" id="KW-1185">Reference proteome</keyword>
<feature type="compositionally biased region" description="Gly residues" evidence="1">
    <location>
        <begin position="1"/>
        <end position="30"/>
    </location>
</feature>
<feature type="region of interest" description="Disordered" evidence="1">
    <location>
        <begin position="150"/>
        <end position="196"/>
    </location>
</feature>